<dbReference type="Proteomes" id="UP000198807">
    <property type="component" value="Unassembled WGS sequence"/>
</dbReference>
<keyword evidence="2" id="KW-1185">Reference proteome</keyword>
<accession>A0A1H7VNQ0</accession>
<evidence type="ECO:0000313" key="2">
    <source>
        <dbReference type="Proteomes" id="UP000198807"/>
    </source>
</evidence>
<organism evidence="1 2">
    <name type="scientific">Halomonas daqiaonensis</name>
    <dbReference type="NCBI Taxonomy" id="650850"/>
    <lineage>
        <taxon>Bacteria</taxon>
        <taxon>Pseudomonadati</taxon>
        <taxon>Pseudomonadota</taxon>
        <taxon>Gammaproteobacteria</taxon>
        <taxon>Oceanospirillales</taxon>
        <taxon>Halomonadaceae</taxon>
        <taxon>Halomonas</taxon>
    </lineage>
</organism>
<protein>
    <submittedName>
        <fullName evidence="1">Uncharacterized protein</fullName>
    </submittedName>
</protein>
<sequence>MPPLSQSILHRDLETLLEGCTAGELMQLIIDLGDEEHPRNRRPFLERIRRHRCSVDTAPTELSAEDGLQTQIDSLAMEVAAIAEAEDAGWYDEEDGLGPFAELLPSVHDLLDRVRHLLVQGRAVSAQHAYERIWSILEVEDDVGRRPSLEEADLDLAREHAARYLRAVFLACEPGERPDAMLCAAARVRFSGITARPATLYLALQEIDEVEVTPMPDWDAFLDALIAALAEPQDILQDMWLREALKQRQGVAGMAALARCEGGGSPEAWLDWVREAVQQGDTNEAVAAWQEAQGHFPRRAEIWGRLADLILPGDGALDAERRADIAFEALVAKPTPQRLLTLWAAVPDDKKRKACLLEAAWCLQETPPEQTTERCRVTLERPGSHLATPSTFERRASVAVLAWLLIGEWQPARDLAERDAVVGWSFGDNALRALFCCVPLALAGGPVREAGAATQVMWRQLAQDGMGSLGVAADWPAEAEDGESLGQVAEASVSARLGDALVQASQCHPLPPSDAMTWLQWCFDTARARCHAIVSPRHRKAYDRAACAVMASVETAMAMGHANTGRQFLREIRSRYPRNTAFQRALDEYGSR</sequence>
<evidence type="ECO:0000313" key="1">
    <source>
        <dbReference type="EMBL" id="SEM10509.1"/>
    </source>
</evidence>
<reference evidence="2" key="1">
    <citation type="submission" date="2016-10" db="EMBL/GenBank/DDBJ databases">
        <authorList>
            <person name="Varghese N."/>
            <person name="Submissions S."/>
        </authorList>
    </citation>
    <scope>NUCLEOTIDE SEQUENCE [LARGE SCALE GENOMIC DNA]</scope>
    <source>
        <strain evidence="2">CGMCC 1.9150</strain>
    </source>
</reference>
<dbReference type="EMBL" id="FOBC01000026">
    <property type="protein sequence ID" value="SEM10509.1"/>
    <property type="molecule type" value="Genomic_DNA"/>
</dbReference>
<dbReference type="STRING" id="650850.SAMN04488129_12615"/>
<proteinExistence type="predicted"/>
<dbReference type="AlphaFoldDB" id="A0A1H7VNQ0"/>
<name>A0A1H7VNQ0_9GAMM</name>
<gene>
    <name evidence="1" type="ORF">SAMN04488129_12615</name>
</gene>
<dbReference type="RefSeq" id="WP_089715600.1">
    <property type="nucleotide sequence ID" value="NZ_FOBC01000026.1"/>
</dbReference>
<dbReference type="OrthoDB" id="9810080at2"/>